<feature type="domain" description="PNT" evidence="2">
    <location>
        <begin position="189"/>
        <end position="274"/>
    </location>
</feature>
<dbReference type="AlphaFoldDB" id="A0A8X6U262"/>
<dbReference type="EMBL" id="BMAW01020911">
    <property type="protein sequence ID" value="GFT70702.1"/>
    <property type="molecule type" value="Genomic_DNA"/>
</dbReference>
<evidence type="ECO:0000256" key="1">
    <source>
        <dbReference type="SAM" id="MobiDB-lite"/>
    </source>
</evidence>
<feature type="region of interest" description="Disordered" evidence="1">
    <location>
        <begin position="138"/>
        <end position="200"/>
    </location>
</feature>
<dbReference type="SUPFAM" id="SSF47769">
    <property type="entry name" value="SAM/Pointed domain"/>
    <property type="match status" value="1"/>
</dbReference>
<keyword evidence="4" id="KW-1185">Reference proteome</keyword>
<feature type="compositionally biased region" description="Polar residues" evidence="1">
    <location>
        <begin position="289"/>
        <end position="298"/>
    </location>
</feature>
<dbReference type="InterPro" id="IPR013761">
    <property type="entry name" value="SAM/pointed_sf"/>
</dbReference>
<dbReference type="InterPro" id="IPR003118">
    <property type="entry name" value="Pointed_dom"/>
</dbReference>
<dbReference type="PROSITE" id="PS51433">
    <property type="entry name" value="PNT"/>
    <property type="match status" value="1"/>
</dbReference>
<comment type="caution">
    <text evidence="3">The sequence shown here is derived from an EMBL/GenBank/DDBJ whole genome shotgun (WGS) entry which is preliminary data.</text>
</comment>
<feature type="region of interest" description="Disordered" evidence="1">
    <location>
        <begin position="276"/>
        <end position="298"/>
    </location>
</feature>
<feature type="compositionally biased region" description="Polar residues" evidence="1">
    <location>
        <begin position="141"/>
        <end position="155"/>
    </location>
</feature>
<dbReference type="Gene3D" id="1.10.150.50">
    <property type="entry name" value="Transcription Factor, Ets-1"/>
    <property type="match status" value="1"/>
</dbReference>
<proteinExistence type="predicted"/>
<evidence type="ECO:0000313" key="4">
    <source>
        <dbReference type="Proteomes" id="UP000887013"/>
    </source>
</evidence>
<organism evidence="3 4">
    <name type="scientific">Nephila pilipes</name>
    <name type="common">Giant wood spider</name>
    <name type="synonym">Nephila maculata</name>
    <dbReference type="NCBI Taxonomy" id="299642"/>
    <lineage>
        <taxon>Eukaryota</taxon>
        <taxon>Metazoa</taxon>
        <taxon>Ecdysozoa</taxon>
        <taxon>Arthropoda</taxon>
        <taxon>Chelicerata</taxon>
        <taxon>Arachnida</taxon>
        <taxon>Araneae</taxon>
        <taxon>Araneomorphae</taxon>
        <taxon>Entelegynae</taxon>
        <taxon>Araneoidea</taxon>
        <taxon>Nephilidae</taxon>
        <taxon>Nephila</taxon>
    </lineage>
</organism>
<evidence type="ECO:0000313" key="3">
    <source>
        <dbReference type="EMBL" id="GFT70702.1"/>
    </source>
</evidence>
<reference evidence="3" key="1">
    <citation type="submission" date="2020-08" db="EMBL/GenBank/DDBJ databases">
        <title>Multicomponent nature underlies the extraordinary mechanical properties of spider dragline silk.</title>
        <authorList>
            <person name="Kono N."/>
            <person name="Nakamura H."/>
            <person name="Mori M."/>
            <person name="Yoshida Y."/>
            <person name="Ohtoshi R."/>
            <person name="Malay A.D."/>
            <person name="Moran D.A.P."/>
            <person name="Tomita M."/>
            <person name="Numata K."/>
            <person name="Arakawa K."/>
        </authorList>
    </citation>
    <scope>NUCLEOTIDE SEQUENCE</scope>
</reference>
<dbReference type="Pfam" id="PF02198">
    <property type="entry name" value="SAM_PNT"/>
    <property type="match status" value="1"/>
</dbReference>
<dbReference type="GO" id="GO:0043565">
    <property type="term" value="F:sequence-specific DNA binding"/>
    <property type="evidence" value="ECO:0007669"/>
    <property type="project" value="InterPro"/>
</dbReference>
<dbReference type="SMART" id="SM00251">
    <property type="entry name" value="SAM_PNT"/>
    <property type="match status" value="1"/>
</dbReference>
<name>A0A8X6U262_NEPPI</name>
<feature type="compositionally biased region" description="Low complexity" evidence="1">
    <location>
        <begin position="172"/>
        <end position="184"/>
    </location>
</feature>
<dbReference type="Proteomes" id="UP000887013">
    <property type="component" value="Unassembled WGS sequence"/>
</dbReference>
<gene>
    <name evidence="3" type="primary">fli1</name>
    <name evidence="3" type="ORF">NPIL_301751</name>
</gene>
<dbReference type="OrthoDB" id="10067219at2759"/>
<evidence type="ECO:0000259" key="2">
    <source>
        <dbReference type="PROSITE" id="PS51433"/>
    </source>
</evidence>
<accession>A0A8X6U262</accession>
<protein>
    <submittedName>
        <fullName evidence="3">Retroviral integration site protein Fli-1 homolog</fullName>
    </submittedName>
</protein>
<sequence>MYDAATNSCSFGLAQVSDLTTRRSSAGHHPSCGGQPPSSVQVKIEECLSNTEEWAAGCAYRFAARRCYMASEDNSVKAAAAPPDANRVLDPGGFNSALAATFRNRYLGASAFSNPPALFPGSYVGGTEIPKQQGEVVPNVLNGNSTANTNNSQGQHPGVDVAPRSSSPPPVNSSSSSTSSTRSNHQVDTTSSKGKGGDRRVVVPADPVLWNPEHVKQWLEWAVKEYNLHEVDAARFNVIGRELCQLTREDFSRLTNPYNGEVLYAHLNFLRQTSEASLPPASREKPPVSAQTGPSQVPSEFSHLLRESMKHSTLTIQYLICGAYQAPLRKRAGTLFYSLTTLSGTLSVSLSPESRLWRLRQITIHALFEESSGFMRPTKWFLSMGKGWCKR</sequence>